<organism evidence="2">
    <name type="scientific">Burkholderia sp. (strain CCGE1003)</name>
    <dbReference type="NCBI Taxonomy" id="640512"/>
    <lineage>
        <taxon>Bacteria</taxon>
        <taxon>Pseudomonadati</taxon>
        <taxon>Pseudomonadota</taxon>
        <taxon>Betaproteobacteria</taxon>
        <taxon>Burkholderiales</taxon>
        <taxon>Burkholderiaceae</taxon>
        <taxon>Burkholderia</taxon>
    </lineage>
</organism>
<dbReference type="eggNOG" id="COG0639">
    <property type="taxonomic scope" value="Bacteria"/>
</dbReference>
<accession>E1T3Y1</accession>
<gene>
    <name evidence="2" type="ordered locus">BC1003_0020</name>
</gene>
<dbReference type="InterPro" id="IPR050126">
    <property type="entry name" value="Ap4A_hydrolase"/>
</dbReference>
<feature type="domain" description="Calcineurin-like phosphoesterase" evidence="1">
    <location>
        <begin position="23"/>
        <end position="236"/>
    </location>
</feature>
<reference evidence="2" key="1">
    <citation type="submission" date="2010-09" db="EMBL/GenBank/DDBJ databases">
        <title>Complete sequence of chromosome1 of Burkholderia sp. CCGE1003.</title>
        <authorList>
            <consortium name="US DOE Joint Genome Institute"/>
            <person name="Lucas S."/>
            <person name="Copeland A."/>
            <person name="Lapidus A."/>
            <person name="Cheng J.-F."/>
            <person name="Bruce D."/>
            <person name="Goodwin L."/>
            <person name="Pitluck S."/>
            <person name="Daligault H."/>
            <person name="Davenport K."/>
            <person name="Detter J.C."/>
            <person name="Han C."/>
            <person name="Tapia R."/>
            <person name="Land M."/>
            <person name="Hauser L."/>
            <person name="Jeffries C."/>
            <person name="Kyrpides N."/>
            <person name="Ivanova N."/>
            <person name="Ovchinnikova G."/>
            <person name="Martinez-Romero E."/>
            <person name="Rogel M.A."/>
            <person name="Auchtung J."/>
            <person name="Tiedje J.M."/>
            <person name="Woyke T."/>
        </authorList>
    </citation>
    <scope>NUCLEOTIDE SEQUENCE</scope>
    <source>
        <strain evidence="2">CCGE1003</strain>
    </source>
</reference>
<protein>
    <submittedName>
        <fullName evidence="2">Metallophosphoesterase</fullName>
    </submittedName>
</protein>
<dbReference type="STRING" id="640512.BC1003_0020"/>
<dbReference type="GO" id="GO:0016791">
    <property type="term" value="F:phosphatase activity"/>
    <property type="evidence" value="ECO:0007669"/>
    <property type="project" value="TreeGrafter"/>
</dbReference>
<dbReference type="PANTHER" id="PTHR42850">
    <property type="entry name" value="METALLOPHOSPHOESTERASE"/>
    <property type="match status" value="1"/>
</dbReference>
<evidence type="ECO:0000259" key="1">
    <source>
        <dbReference type="Pfam" id="PF00149"/>
    </source>
</evidence>
<dbReference type="InterPro" id="IPR004843">
    <property type="entry name" value="Calcineurin-like_PHP"/>
</dbReference>
<name>E1T3Y1_BURSG</name>
<dbReference type="KEGG" id="bgf:BC1003_0020"/>
<dbReference type="InterPro" id="IPR029052">
    <property type="entry name" value="Metallo-depent_PP-like"/>
</dbReference>
<sequence>MTTDTGRYQALHSYPLNTLGRDLVVGDVHGCFSMLDAALKEMDFDPTRDRLFGVGDLVDRGGESPDILDAVRRHQIKAVRGNHEQMILDWAMKGGPEHGRAHRAYLASPQAGFDQIATDVAHCQGETSALIDNGGEWFIEMSCRADGSAKFKAQRIVDYFASMPLAIEIETAHGLMGIVHADVPVDNWSSLRRALAHGENEMCETMLWDRRRWKGRAVSDFIAGVIAVIVGHSPTYDVAQCGNVIDIDTGAAYGNKLTILNLADVPEWLAHGDRTITRNPER</sequence>
<dbReference type="HOGENOM" id="CLU_023125_1_0_4"/>
<proteinExistence type="predicted"/>
<dbReference type="Gene3D" id="3.60.21.10">
    <property type="match status" value="1"/>
</dbReference>
<dbReference type="GO" id="GO:0005737">
    <property type="term" value="C:cytoplasm"/>
    <property type="evidence" value="ECO:0007669"/>
    <property type="project" value="TreeGrafter"/>
</dbReference>
<dbReference type="EMBL" id="CP002217">
    <property type="protein sequence ID" value="ADN56029.1"/>
    <property type="molecule type" value="Genomic_DNA"/>
</dbReference>
<evidence type="ECO:0000313" key="2">
    <source>
        <dbReference type="EMBL" id="ADN56029.1"/>
    </source>
</evidence>
<dbReference type="AlphaFoldDB" id="E1T3Y1"/>
<dbReference type="SUPFAM" id="SSF56300">
    <property type="entry name" value="Metallo-dependent phosphatases"/>
    <property type="match status" value="1"/>
</dbReference>
<dbReference type="PANTHER" id="PTHR42850:SF4">
    <property type="entry name" value="ZINC-DEPENDENT ENDOPOLYPHOSPHATASE"/>
    <property type="match status" value="1"/>
</dbReference>
<dbReference type="OrthoDB" id="9807890at2"/>
<dbReference type="Pfam" id="PF00149">
    <property type="entry name" value="Metallophos"/>
    <property type="match status" value="1"/>
</dbReference>